<feature type="region of interest" description="Disordered" evidence="1">
    <location>
        <begin position="1"/>
        <end position="27"/>
    </location>
</feature>
<accession>B0XCQ3</accession>
<organism>
    <name type="scientific">Culex quinquefasciatus</name>
    <name type="common">Southern house mosquito</name>
    <name type="synonym">Culex pungens</name>
    <dbReference type="NCBI Taxonomy" id="7176"/>
    <lineage>
        <taxon>Eukaryota</taxon>
        <taxon>Metazoa</taxon>
        <taxon>Ecdysozoa</taxon>
        <taxon>Arthropoda</taxon>
        <taxon>Hexapoda</taxon>
        <taxon>Insecta</taxon>
        <taxon>Pterygota</taxon>
        <taxon>Neoptera</taxon>
        <taxon>Endopterygota</taxon>
        <taxon>Diptera</taxon>
        <taxon>Nematocera</taxon>
        <taxon>Culicoidea</taxon>
        <taxon>Culicidae</taxon>
        <taxon>Culicinae</taxon>
        <taxon>Culicini</taxon>
        <taxon>Culex</taxon>
        <taxon>Culex</taxon>
    </lineage>
</organism>
<evidence type="ECO:0000313" key="3">
    <source>
        <dbReference type="EnsemblMetazoa" id="CPIJ017235-PA"/>
    </source>
</evidence>
<dbReference type="HOGENOM" id="CLU_3126421_0_0_1"/>
<dbReference type="KEGG" id="cqu:CpipJ_CPIJ017235"/>
<reference evidence="2" key="1">
    <citation type="submission" date="2007-03" db="EMBL/GenBank/DDBJ databases">
        <title>Annotation of Culex pipiens quinquefasciatus.</title>
        <authorList>
            <consortium name="The Broad Institute Genome Sequencing Platform"/>
            <person name="Atkinson P.W."/>
            <person name="Hemingway J."/>
            <person name="Christensen B.M."/>
            <person name="Higgs S."/>
            <person name="Kodira C."/>
            <person name="Hannick L."/>
            <person name="Megy K."/>
            <person name="O'Leary S."/>
            <person name="Pearson M."/>
            <person name="Haas B.J."/>
            <person name="Mauceli E."/>
            <person name="Wortman J.R."/>
            <person name="Lee N.H."/>
            <person name="Guigo R."/>
            <person name="Stanke M."/>
            <person name="Alvarado L."/>
            <person name="Amedeo P."/>
            <person name="Antoine C.H."/>
            <person name="Arensburger P."/>
            <person name="Bidwell S.L."/>
            <person name="Crawford M."/>
            <person name="Camaro F."/>
            <person name="Devon K."/>
            <person name="Engels R."/>
            <person name="Hammond M."/>
            <person name="Howarth C."/>
            <person name="Koehrsen M."/>
            <person name="Lawson D."/>
            <person name="Montgomery P."/>
            <person name="Nene V."/>
            <person name="Nusbaum C."/>
            <person name="Puiu D."/>
            <person name="Romero-Severson J."/>
            <person name="Severson D.W."/>
            <person name="Shumway M."/>
            <person name="Sisk P."/>
            <person name="Stolte C."/>
            <person name="Zeng Q."/>
            <person name="Eisenstadt E."/>
            <person name="Fraser-Liggett C."/>
            <person name="Strausberg R."/>
            <person name="Galagan J."/>
            <person name="Birren B."/>
            <person name="Collins F.H."/>
        </authorList>
    </citation>
    <scope>NUCLEOTIDE SEQUENCE [LARGE SCALE GENOMIC DNA]</scope>
    <source>
        <strain evidence="2">JHB</strain>
    </source>
</reference>
<reference evidence="3" key="2">
    <citation type="submission" date="2020-05" db="UniProtKB">
        <authorList>
            <consortium name="EnsemblMetazoa"/>
        </authorList>
    </citation>
    <scope>IDENTIFICATION</scope>
    <source>
        <strain evidence="3">JHB</strain>
    </source>
</reference>
<feature type="compositionally biased region" description="Basic residues" evidence="1">
    <location>
        <begin position="12"/>
        <end position="27"/>
    </location>
</feature>
<name>B0XCQ3_CULQU</name>
<dbReference type="AlphaFoldDB" id="B0XCQ3"/>
<evidence type="ECO:0000313" key="2">
    <source>
        <dbReference type="EMBL" id="EDS44949.1"/>
    </source>
</evidence>
<evidence type="ECO:0000256" key="1">
    <source>
        <dbReference type="SAM" id="MobiDB-lite"/>
    </source>
</evidence>
<proteinExistence type="predicted"/>
<protein>
    <submittedName>
        <fullName evidence="2 3">3-hydroxyisobutyrate dehydrogenase</fullName>
    </submittedName>
</protein>
<dbReference type="Proteomes" id="UP000002320">
    <property type="component" value="Unassembled WGS sequence"/>
</dbReference>
<evidence type="ECO:0000313" key="4">
    <source>
        <dbReference type="Proteomes" id="UP000002320"/>
    </source>
</evidence>
<gene>
    <name evidence="3" type="primary">6050907</name>
    <name evidence="2" type="ORF">CpipJ_CPIJ017235</name>
</gene>
<dbReference type="EMBL" id="DS232711">
    <property type="protein sequence ID" value="EDS44949.1"/>
    <property type="molecule type" value="Genomic_DNA"/>
</dbReference>
<dbReference type="InParanoid" id="B0XCQ3"/>
<dbReference type="EnsemblMetazoa" id="CPIJ017235-RA">
    <property type="protein sequence ID" value="CPIJ017235-PA"/>
    <property type="gene ID" value="CPIJ017235"/>
</dbReference>
<sequence>MNNTTTLGALNRPRRRRRRSPLPRKKYVASTLKAHVIDNKDKAASENIRK</sequence>
<dbReference type="VEuPathDB" id="VectorBase:CPIJ017235"/>
<keyword evidence="4" id="KW-1185">Reference proteome</keyword>